<evidence type="ECO:0000313" key="10">
    <source>
        <dbReference type="Proteomes" id="UP000254808"/>
    </source>
</evidence>
<dbReference type="Pfam" id="PF00355">
    <property type="entry name" value="Rieske"/>
    <property type="match status" value="1"/>
</dbReference>
<dbReference type="KEGG" id="cprv:CYPRO_2925"/>
<feature type="compositionally biased region" description="Low complexity" evidence="7">
    <location>
        <begin position="7"/>
        <end position="16"/>
    </location>
</feature>
<keyword evidence="10" id="KW-1185">Reference proteome</keyword>
<comment type="cofactor">
    <cofactor evidence="6">
        <name>[2Fe-2S] cluster</name>
        <dbReference type="ChEBI" id="CHEBI:190135"/>
    </cofactor>
</comment>
<proteinExistence type="predicted"/>
<dbReference type="CDD" id="cd03467">
    <property type="entry name" value="Rieske"/>
    <property type="match status" value="1"/>
</dbReference>
<reference evidence="9 10" key="1">
    <citation type="submission" date="2018-03" db="EMBL/GenBank/DDBJ databases">
        <title>Phenotypic and genomic properties of Cyclonatronum proteinivorum gen. nov., sp. nov., a haloalkaliphilic bacteroidete from soda lakes possessing Na+-translocating rhodopsin.</title>
        <authorList>
            <person name="Toshchakov S.V."/>
            <person name="Korzhenkov A."/>
            <person name="Samarov N.I."/>
            <person name="Kublanov I.V."/>
            <person name="Muntyan M.S."/>
            <person name="Sorokin D.Y."/>
        </authorList>
    </citation>
    <scope>NUCLEOTIDE SEQUENCE [LARGE SCALE GENOMIC DNA]</scope>
    <source>
        <strain evidence="9 10">Omega</strain>
    </source>
</reference>
<evidence type="ECO:0000256" key="7">
    <source>
        <dbReference type="SAM" id="MobiDB-lite"/>
    </source>
</evidence>
<dbReference type="SUPFAM" id="SSF50022">
    <property type="entry name" value="ISP domain"/>
    <property type="match status" value="1"/>
</dbReference>
<dbReference type="GO" id="GO:0051537">
    <property type="term" value="F:2 iron, 2 sulfur cluster binding"/>
    <property type="evidence" value="ECO:0007669"/>
    <property type="project" value="UniProtKB-KW"/>
</dbReference>
<dbReference type="InterPro" id="IPR017941">
    <property type="entry name" value="Rieske_2Fe-2S"/>
</dbReference>
<dbReference type="GO" id="GO:0046872">
    <property type="term" value="F:metal ion binding"/>
    <property type="evidence" value="ECO:0007669"/>
    <property type="project" value="UniProtKB-KW"/>
</dbReference>
<name>A0A345UNW1_9BACT</name>
<evidence type="ECO:0000256" key="3">
    <source>
        <dbReference type="ARBA" id="ARBA00023004"/>
    </source>
</evidence>
<feature type="domain" description="Rieske" evidence="8">
    <location>
        <begin position="135"/>
        <end position="205"/>
    </location>
</feature>
<evidence type="ECO:0000256" key="6">
    <source>
        <dbReference type="ARBA" id="ARBA00034078"/>
    </source>
</evidence>
<evidence type="ECO:0000256" key="5">
    <source>
        <dbReference type="ARBA" id="ARBA00023157"/>
    </source>
</evidence>
<keyword evidence="3" id="KW-0408">Iron</keyword>
<dbReference type="PROSITE" id="PS51318">
    <property type="entry name" value="TAT"/>
    <property type="match status" value="1"/>
</dbReference>
<evidence type="ECO:0000256" key="2">
    <source>
        <dbReference type="ARBA" id="ARBA00022723"/>
    </source>
</evidence>
<dbReference type="InterPro" id="IPR014349">
    <property type="entry name" value="Rieske_Fe-S_prot"/>
</dbReference>
<dbReference type="InterPro" id="IPR036922">
    <property type="entry name" value="Rieske_2Fe-2S_sf"/>
</dbReference>
<evidence type="ECO:0000259" key="8">
    <source>
        <dbReference type="PROSITE" id="PS51296"/>
    </source>
</evidence>
<dbReference type="RefSeq" id="WP_114985287.1">
    <property type="nucleotide sequence ID" value="NZ_CP027806.1"/>
</dbReference>
<evidence type="ECO:0000256" key="4">
    <source>
        <dbReference type="ARBA" id="ARBA00023014"/>
    </source>
</evidence>
<keyword evidence="1" id="KW-0001">2Fe-2S</keyword>
<dbReference type="GO" id="GO:0016020">
    <property type="term" value="C:membrane"/>
    <property type="evidence" value="ECO:0007669"/>
    <property type="project" value="InterPro"/>
</dbReference>
<dbReference type="InterPro" id="IPR006311">
    <property type="entry name" value="TAT_signal"/>
</dbReference>
<sequence>MNRHSHPAAPASAPASVSEKDNQNTSPQPLTGSASAHEADTYAAGFDRRTFLRTAGSAALFAFLGISLSSCGVTDSGAGNDDNQNGNGSGNGNGTPPPGAIVIEGNTITLNLSFSELENLRLAGGWRNISQARTLVVNVDGSLIRAFSAVCPHAGCADSWQYNNNRFVCTCHNSIFENSGQRVSGPANRNLTEFEVARDPQDENIVVITRS</sequence>
<dbReference type="PROSITE" id="PS51296">
    <property type="entry name" value="RIESKE"/>
    <property type="match status" value="1"/>
</dbReference>
<keyword evidence="2" id="KW-0479">Metal-binding</keyword>
<feature type="region of interest" description="Disordered" evidence="7">
    <location>
        <begin position="79"/>
        <end position="98"/>
    </location>
</feature>
<dbReference type="PRINTS" id="PR00162">
    <property type="entry name" value="RIESKE"/>
</dbReference>
<accession>A0A345UNW1</accession>
<feature type="compositionally biased region" description="Polar residues" evidence="7">
    <location>
        <begin position="23"/>
        <end position="34"/>
    </location>
</feature>
<protein>
    <submittedName>
        <fullName evidence="9">Rieske [2Fe-2S] domain-containing protein</fullName>
    </submittedName>
</protein>
<dbReference type="OrthoDB" id="9767869at2"/>
<evidence type="ECO:0000256" key="1">
    <source>
        <dbReference type="ARBA" id="ARBA00022714"/>
    </source>
</evidence>
<keyword evidence="4" id="KW-0411">Iron-sulfur</keyword>
<dbReference type="EMBL" id="CP027806">
    <property type="protein sequence ID" value="AXJ02163.1"/>
    <property type="molecule type" value="Genomic_DNA"/>
</dbReference>
<gene>
    <name evidence="9" type="ORF">CYPRO_2925</name>
</gene>
<evidence type="ECO:0000313" key="9">
    <source>
        <dbReference type="EMBL" id="AXJ02163.1"/>
    </source>
</evidence>
<dbReference type="InterPro" id="IPR005805">
    <property type="entry name" value="Rieske_Fe-S_prot_C"/>
</dbReference>
<keyword evidence="5" id="KW-1015">Disulfide bond</keyword>
<dbReference type="Proteomes" id="UP000254808">
    <property type="component" value="Chromosome"/>
</dbReference>
<feature type="region of interest" description="Disordered" evidence="7">
    <location>
        <begin position="1"/>
        <end position="36"/>
    </location>
</feature>
<dbReference type="Gene3D" id="2.102.10.10">
    <property type="entry name" value="Rieske [2Fe-2S] iron-sulphur domain"/>
    <property type="match status" value="1"/>
</dbReference>
<organism evidence="9 10">
    <name type="scientific">Cyclonatronum proteinivorum</name>
    <dbReference type="NCBI Taxonomy" id="1457365"/>
    <lineage>
        <taxon>Bacteria</taxon>
        <taxon>Pseudomonadati</taxon>
        <taxon>Balneolota</taxon>
        <taxon>Balneolia</taxon>
        <taxon>Balneolales</taxon>
        <taxon>Cyclonatronaceae</taxon>
        <taxon>Cyclonatronum</taxon>
    </lineage>
</organism>
<dbReference type="PANTHER" id="PTHR10134">
    <property type="entry name" value="CYTOCHROME B-C1 COMPLEX SUBUNIT RIESKE, MITOCHONDRIAL"/>
    <property type="match status" value="1"/>
</dbReference>
<dbReference type="AlphaFoldDB" id="A0A345UNW1"/>